<organism evidence="15 16">
    <name type="scientific">Pelagicoccus enzymogenes</name>
    <dbReference type="NCBI Taxonomy" id="2773457"/>
    <lineage>
        <taxon>Bacteria</taxon>
        <taxon>Pseudomonadati</taxon>
        <taxon>Verrucomicrobiota</taxon>
        <taxon>Opitutia</taxon>
        <taxon>Puniceicoccales</taxon>
        <taxon>Pelagicoccaceae</taxon>
        <taxon>Pelagicoccus</taxon>
    </lineage>
</organism>
<dbReference type="SMART" id="SM00525">
    <property type="entry name" value="FES"/>
    <property type="match status" value="1"/>
</dbReference>
<dbReference type="PANTHER" id="PTHR42944:SF1">
    <property type="entry name" value="ADENINE DNA GLYCOSYLASE"/>
    <property type="match status" value="1"/>
</dbReference>
<evidence type="ECO:0000259" key="14">
    <source>
        <dbReference type="SMART" id="SM00478"/>
    </source>
</evidence>
<gene>
    <name evidence="15" type="ORF">IEN85_06685</name>
</gene>
<keyword evidence="12" id="KW-0234">DNA repair</keyword>
<evidence type="ECO:0000256" key="12">
    <source>
        <dbReference type="ARBA" id="ARBA00023204"/>
    </source>
</evidence>
<dbReference type="GO" id="GO:0035485">
    <property type="term" value="F:adenine/guanine mispair binding"/>
    <property type="evidence" value="ECO:0007669"/>
    <property type="project" value="TreeGrafter"/>
</dbReference>
<dbReference type="InterPro" id="IPR003651">
    <property type="entry name" value="Endonuclease3_FeS-loop_motif"/>
</dbReference>
<evidence type="ECO:0000256" key="7">
    <source>
        <dbReference type="ARBA" id="ARBA00022723"/>
    </source>
</evidence>
<proteinExistence type="inferred from homology"/>
<evidence type="ECO:0000256" key="6">
    <source>
        <dbReference type="ARBA" id="ARBA00022023"/>
    </source>
</evidence>
<dbReference type="InterPro" id="IPR011257">
    <property type="entry name" value="DNA_glycosylase"/>
</dbReference>
<feature type="domain" description="HhH-GPD" evidence="14">
    <location>
        <begin position="45"/>
        <end position="197"/>
    </location>
</feature>
<keyword evidence="13" id="KW-0326">Glycosidase</keyword>
<dbReference type="Proteomes" id="UP000622317">
    <property type="component" value="Unassembled WGS sequence"/>
</dbReference>
<evidence type="ECO:0000256" key="3">
    <source>
        <dbReference type="ARBA" id="ARBA00002933"/>
    </source>
</evidence>
<dbReference type="RefSeq" id="WP_191616310.1">
    <property type="nucleotide sequence ID" value="NZ_JACYFG010000007.1"/>
</dbReference>
<sequence length="345" mass="38546">MPIQPLSDNADTFRSALIEWYDANARDLPWRRSPSTYKTVVSEFMLQQTQVKTVLPYFAAWLEAYPDFASLAAASEEQVLKSWEGLGYYSRARNLHKLAQQVAAIPEDKLPTDAKSWLQFPGVGPYAAAAICSISFSDPSAVVDGNVVRILSRLTADQSDYKNSTDAAKAYRALVQELLNLERPGDHNQAMMELGATVCHKQSPNCLLCPVRSLCQGYAQGIAEDLPRLAKTKFEEVTVNRAWIKGEKGILLHKIPADAKRMKGLHELPDLALLEIAVPKKKPRLTRKRGITKYRITERIHALSADRLKAAPPADHVWVAPDDIPDLPFSGPHRRWITELLEAEV</sequence>
<dbReference type="SUPFAM" id="SSF55811">
    <property type="entry name" value="Nudix"/>
    <property type="match status" value="1"/>
</dbReference>
<evidence type="ECO:0000256" key="2">
    <source>
        <dbReference type="ARBA" id="ARBA00001966"/>
    </source>
</evidence>
<evidence type="ECO:0000256" key="1">
    <source>
        <dbReference type="ARBA" id="ARBA00000843"/>
    </source>
</evidence>
<keyword evidence="9" id="KW-0378">Hydrolase</keyword>
<keyword evidence="10" id="KW-0408">Iron</keyword>
<dbReference type="GO" id="GO:0006284">
    <property type="term" value="P:base-excision repair"/>
    <property type="evidence" value="ECO:0007669"/>
    <property type="project" value="InterPro"/>
</dbReference>
<name>A0A927IGU5_9BACT</name>
<evidence type="ECO:0000256" key="10">
    <source>
        <dbReference type="ARBA" id="ARBA00023004"/>
    </source>
</evidence>
<comment type="function">
    <text evidence="3">Adenine glycosylase active on G-A mispairs. MutY also corrects error-prone DNA synthesis past GO lesions which are due to the oxidatively damaged form of guanine: 7,8-dihydro-8-oxoguanine (8-oxo-dGTP).</text>
</comment>
<dbReference type="GO" id="GO:0032357">
    <property type="term" value="F:oxidized purine DNA binding"/>
    <property type="evidence" value="ECO:0007669"/>
    <property type="project" value="TreeGrafter"/>
</dbReference>
<keyword evidence="7" id="KW-0479">Metal-binding</keyword>
<dbReference type="InterPro" id="IPR044298">
    <property type="entry name" value="MIG/MutY"/>
</dbReference>
<keyword evidence="16" id="KW-1185">Reference proteome</keyword>
<comment type="cofactor">
    <cofactor evidence="2">
        <name>[4Fe-4S] cluster</name>
        <dbReference type="ChEBI" id="CHEBI:49883"/>
    </cofactor>
</comment>
<dbReference type="InterPro" id="IPR023170">
    <property type="entry name" value="HhH_base_excis_C"/>
</dbReference>
<evidence type="ECO:0000256" key="5">
    <source>
        <dbReference type="ARBA" id="ARBA00012045"/>
    </source>
</evidence>
<evidence type="ECO:0000256" key="11">
    <source>
        <dbReference type="ARBA" id="ARBA00023014"/>
    </source>
</evidence>
<evidence type="ECO:0000256" key="8">
    <source>
        <dbReference type="ARBA" id="ARBA00022763"/>
    </source>
</evidence>
<keyword evidence="11" id="KW-0411">Iron-sulfur</keyword>
<evidence type="ECO:0000313" key="16">
    <source>
        <dbReference type="Proteomes" id="UP000622317"/>
    </source>
</evidence>
<dbReference type="Pfam" id="PF00730">
    <property type="entry name" value="HhH-GPD"/>
    <property type="match status" value="1"/>
</dbReference>
<dbReference type="Gene3D" id="1.10.340.30">
    <property type="entry name" value="Hypothetical protein, domain 2"/>
    <property type="match status" value="1"/>
</dbReference>
<dbReference type="GO" id="GO:0000701">
    <property type="term" value="F:purine-specific mismatch base pair DNA N-glycosylase activity"/>
    <property type="evidence" value="ECO:0007669"/>
    <property type="project" value="UniProtKB-EC"/>
</dbReference>
<dbReference type="GO" id="GO:0046872">
    <property type="term" value="F:metal ion binding"/>
    <property type="evidence" value="ECO:0007669"/>
    <property type="project" value="UniProtKB-KW"/>
</dbReference>
<evidence type="ECO:0000313" key="15">
    <source>
        <dbReference type="EMBL" id="MBD5779174.1"/>
    </source>
</evidence>
<reference evidence="15" key="1">
    <citation type="submission" date="2020-09" db="EMBL/GenBank/DDBJ databases">
        <title>Pelagicoccus enzymogenes sp. nov. with an EPS production, isolated from marine sediment.</title>
        <authorList>
            <person name="Feng X."/>
        </authorList>
    </citation>
    <scope>NUCLEOTIDE SEQUENCE</scope>
    <source>
        <strain evidence="15">NFK12</strain>
    </source>
</reference>
<dbReference type="InterPro" id="IPR015797">
    <property type="entry name" value="NUDIX_hydrolase-like_dom_sf"/>
</dbReference>
<accession>A0A927IGU5</accession>
<comment type="similarity">
    <text evidence="4">Belongs to the Nth/MutY family.</text>
</comment>
<dbReference type="AlphaFoldDB" id="A0A927IGU5"/>
<dbReference type="GO" id="GO:0051539">
    <property type="term" value="F:4 iron, 4 sulfur cluster binding"/>
    <property type="evidence" value="ECO:0007669"/>
    <property type="project" value="InterPro"/>
</dbReference>
<evidence type="ECO:0000256" key="4">
    <source>
        <dbReference type="ARBA" id="ARBA00008343"/>
    </source>
</evidence>
<dbReference type="SMART" id="SM00478">
    <property type="entry name" value="ENDO3c"/>
    <property type="match status" value="1"/>
</dbReference>
<comment type="caution">
    <text evidence="15">The sequence shown here is derived from an EMBL/GenBank/DDBJ whole genome shotgun (WGS) entry which is preliminary data.</text>
</comment>
<evidence type="ECO:0000256" key="9">
    <source>
        <dbReference type="ARBA" id="ARBA00022801"/>
    </source>
</evidence>
<keyword evidence="8" id="KW-0227">DNA damage</keyword>
<evidence type="ECO:0000256" key="13">
    <source>
        <dbReference type="ARBA" id="ARBA00023295"/>
    </source>
</evidence>
<comment type="catalytic activity">
    <reaction evidence="1">
        <text>Hydrolyzes free adenine bases from 7,8-dihydro-8-oxoguanine:adenine mismatched double-stranded DNA, leaving an apurinic site.</text>
        <dbReference type="EC" id="3.2.2.31"/>
    </reaction>
</comment>
<dbReference type="EC" id="3.2.2.31" evidence="5"/>
<dbReference type="PANTHER" id="PTHR42944">
    <property type="entry name" value="ADENINE DNA GLYCOSYLASE"/>
    <property type="match status" value="1"/>
</dbReference>
<dbReference type="EMBL" id="JACYFG010000007">
    <property type="protein sequence ID" value="MBD5779174.1"/>
    <property type="molecule type" value="Genomic_DNA"/>
</dbReference>
<dbReference type="GO" id="GO:0034039">
    <property type="term" value="F:8-oxo-7,8-dihydroguanine DNA N-glycosylase activity"/>
    <property type="evidence" value="ECO:0007669"/>
    <property type="project" value="TreeGrafter"/>
</dbReference>
<dbReference type="InterPro" id="IPR003265">
    <property type="entry name" value="HhH-GPD_domain"/>
</dbReference>
<dbReference type="Gene3D" id="1.10.1670.10">
    <property type="entry name" value="Helix-hairpin-Helix base-excision DNA repair enzymes (C-terminal)"/>
    <property type="match status" value="1"/>
</dbReference>
<dbReference type="CDD" id="cd00056">
    <property type="entry name" value="ENDO3c"/>
    <property type="match status" value="1"/>
</dbReference>
<dbReference type="SUPFAM" id="SSF48150">
    <property type="entry name" value="DNA-glycosylase"/>
    <property type="match status" value="1"/>
</dbReference>
<dbReference type="GO" id="GO:0006298">
    <property type="term" value="P:mismatch repair"/>
    <property type="evidence" value="ECO:0007669"/>
    <property type="project" value="TreeGrafter"/>
</dbReference>
<protein>
    <recommendedName>
        <fullName evidence="6">Adenine DNA glycosylase</fullName>
        <ecNumber evidence="5">3.2.2.31</ecNumber>
    </recommendedName>
</protein>